<dbReference type="AlphaFoldDB" id="E9H5B4"/>
<dbReference type="HOGENOM" id="CLU_2308844_0_0_1"/>
<dbReference type="InParanoid" id="E9H5B4"/>
<organism evidence="1 2">
    <name type="scientific">Daphnia pulex</name>
    <name type="common">Water flea</name>
    <dbReference type="NCBI Taxonomy" id="6669"/>
    <lineage>
        <taxon>Eukaryota</taxon>
        <taxon>Metazoa</taxon>
        <taxon>Ecdysozoa</taxon>
        <taxon>Arthropoda</taxon>
        <taxon>Crustacea</taxon>
        <taxon>Branchiopoda</taxon>
        <taxon>Diplostraca</taxon>
        <taxon>Cladocera</taxon>
        <taxon>Anomopoda</taxon>
        <taxon>Daphniidae</taxon>
        <taxon>Daphnia</taxon>
    </lineage>
</organism>
<accession>E9H5B4</accession>
<sequence>MKLVTAEVVIEEEECSAILIDHQLETNAPNVTRNIQLAEAVVKEEYQLFKLDIPLNVRVKFARKLDMESVKKSGSTIQASQAVAADIIAYNTAEMSVTRN</sequence>
<dbReference type="EMBL" id="GL732593">
    <property type="protein sequence ID" value="EFX73102.1"/>
    <property type="molecule type" value="Genomic_DNA"/>
</dbReference>
<keyword evidence="2" id="KW-1185">Reference proteome</keyword>
<gene>
    <name evidence="1" type="ORF">DAPPUDRAFT_253663</name>
</gene>
<proteinExistence type="predicted"/>
<dbReference type="Proteomes" id="UP000000305">
    <property type="component" value="Unassembled WGS sequence"/>
</dbReference>
<evidence type="ECO:0000313" key="2">
    <source>
        <dbReference type="Proteomes" id="UP000000305"/>
    </source>
</evidence>
<protein>
    <submittedName>
        <fullName evidence="1">Uncharacterized protein</fullName>
    </submittedName>
</protein>
<reference evidence="1 2" key="1">
    <citation type="journal article" date="2011" name="Science">
        <title>The ecoresponsive genome of Daphnia pulex.</title>
        <authorList>
            <person name="Colbourne J.K."/>
            <person name="Pfrender M.E."/>
            <person name="Gilbert D."/>
            <person name="Thomas W.K."/>
            <person name="Tucker A."/>
            <person name="Oakley T.H."/>
            <person name="Tokishita S."/>
            <person name="Aerts A."/>
            <person name="Arnold G.J."/>
            <person name="Basu M.K."/>
            <person name="Bauer D.J."/>
            <person name="Caceres C.E."/>
            <person name="Carmel L."/>
            <person name="Casola C."/>
            <person name="Choi J.H."/>
            <person name="Detter J.C."/>
            <person name="Dong Q."/>
            <person name="Dusheyko S."/>
            <person name="Eads B.D."/>
            <person name="Frohlich T."/>
            <person name="Geiler-Samerotte K.A."/>
            <person name="Gerlach D."/>
            <person name="Hatcher P."/>
            <person name="Jogdeo S."/>
            <person name="Krijgsveld J."/>
            <person name="Kriventseva E.V."/>
            <person name="Kultz D."/>
            <person name="Laforsch C."/>
            <person name="Lindquist E."/>
            <person name="Lopez J."/>
            <person name="Manak J.R."/>
            <person name="Muller J."/>
            <person name="Pangilinan J."/>
            <person name="Patwardhan R.P."/>
            <person name="Pitluck S."/>
            <person name="Pritham E.J."/>
            <person name="Rechtsteiner A."/>
            <person name="Rho M."/>
            <person name="Rogozin I.B."/>
            <person name="Sakarya O."/>
            <person name="Salamov A."/>
            <person name="Schaack S."/>
            <person name="Shapiro H."/>
            <person name="Shiga Y."/>
            <person name="Skalitzky C."/>
            <person name="Smith Z."/>
            <person name="Souvorov A."/>
            <person name="Sung W."/>
            <person name="Tang Z."/>
            <person name="Tsuchiya D."/>
            <person name="Tu H."/>
            <person name="Vos H."/>
            <person name="Wang M."/>
            <person name="Wolf Y.I."/>
            <person name="Yamagata H."/>
            <person name="Yamada T."/>
            <person name="Ye Y."/>
            <person name="Shaw J.R."/>
            <person name="Andrews J."/>
            <person name="Crease T.J."/>
            <person name="Tang H."/>
            <person name="Lucas S.M."/>
            <person name="Robertson H.M."/>
            <person name="Bork P."/>
            <person name="Koonin E.V."/>
            <person name="Zdobnov E.M."/>
            <person name="Grigoriev I.V."/>
            <person name="Lynch M."/>
            <person name="Boore J.L."/>
        </authorList>
    </citation>
    <scope>NUCLEOTIDE SEQUENCE [LARGE SCALE GENOMIC DNA]</scope>
</reference>
<evidence type="ECO:0000313" key="1">
    <source>
        <dbReference type="EMBL" id="EFX73102.1"/>
    </source>
</evidence>
<name>E9H5B4_DAPPU</name>
<dbReference type="KEGG" id="dpx:DAPPUDRAFT_253663"/>